<keyword evidence="4 7" id="KW-1133">Transmembrane helix</keyword>
<dbReference type="InterPro" id="IPR017039">
    <property type="entry name" value="Virul_fac_BrkB"/>
</dbReference>
<feature type="transmembrane region" description="Helical" evidence="7">
    <location>
        <begin position="170"/>
        <end position="195"/>
    </location>
</feature>
<dbReference type="Pfam" id="PF03631">
    <property type="entry name" value="Virul_fac_BrkB"/>
    <property type="match status" value="1"/>
</dbReference>
<feature type="region of interest" description="Disordered" evidence="6">
    <location>
        <begin position="320"/>
        <end position="339"/>
    </location>
</feature>
<evidence type="ECO:0000256" key="6">
    <source>
        <dbReference type="SAM" id="MobiDB-lite"/>
    </source>
</evidence>
<feature type="transmembrane region" description="Helical" evidence="7">
    <location>
        <begin position="215"/>
        <end position="234"/>
    </location>
</feature>
<evidence type="ECO:0000256" key="7">
    <source>
        <dbReference type="SAM" id="Phobius"/>
    </source>
</evidence>
<dbReference type="Proteomes" id="UP001595696">
    <property type="component" value="Unassembled WGS sequence"/>
</dbReference>
<feature type="compositionally biased region" description="Basic and acidic residues" evidence="6">
    <location>
        <begin position="321"/>
        <end position="339"/>
    </location>
</feature>
<feature type="transmembrane region" description="Helical" evidence="7">
    <location>
        <begin position="282"/>
        <end position="303"/>
    </location>
</feature>
<feature type="transmembrane region" description="Helical" evidence="7">
    <location>
        <begin position="126"/>
        <end position="149"/>
    </location>
</feature>
<comment type="caution">
    <text evidence="8">The sequence shown here is derived from an EMBL/GenBank/DDBJ whole genome shotgun (WGS) entry which is preliminary data.</text>
</comment>
<keyword evidence="2" id="KW-1003">Cell membrane</keyword>
<keyword evidence="5 7" id="KW-0472">Membrane</keyword>
<dbReference type="EMBL" id="JBHSAX010000013">
    <property type="protein sequence ID" value="MFC3962801.1"/>
    <property type="molecule type" value="Genomic_DNA"/>
</dbReference>
<name>A0ABV8DS65_9NOCA</name>
<gene>
    <name evidence="8" type="ORF">ACFO0B_12480</name>
</gene>
<evidence type="ECO:0000256" key="5">
    <source>
        <dbReference type="ARBA" id="ARBA00023136"/>
    </source>
</evidence>
<evidence type="ECO:0000256" key="3">
    <source>
        <dbReference type="ARBA" id="ARBA00022692"/>
    </source>
</evidence>
<evidence type="ECO:0000256" key="1">
    <source>
        <dbReference type="ARBA" id="ARBA00004651"/>
    </source>
</evidence>
<evidence type="ECO:0000256" key="2">
    <source>
        <dbReference type="ARBA" id="ARBA00022475"/>
    </source>
</evidence>
<dbReference type="RefSeq" id="WP_378612561.1">
    <property type="nucleotide sequence ID" value="NZ_JBHSAX010000013.1"/>
</dbReference>
<feature type="compositionally biased region" description="Basic and acidic residues" evidence="6">
    <location>
        <begin position="1"/>
        <end position="13"/>
    </location>
</feature>
<keyword evidence="3 7" id="KW-0812">Transmembrane</keyword>
<evidence type="ECO:0000256" key="4">
    <source>
        <dbReference type="ARBA" id="ARBA00022989"/>
    </source>
</evidence>
<protein>
    <submittedName>
        <fullName evidence="8">YihY/virulence factor BrkB family protein</fullName>
    </submittedName>
</protein>
<dbReference type="PANTHER" id="PTHR30213">
    <property type="entry name" value="INNER MEMBRANE PROTEIN YHJD"/>
    <property type="match status" value="1"/>
</dbReference>
<dbReference type="PANTHER" id="PTHR30213:SF0">
    <property type="entry name" value="UPF0761 MEMBRANE PROTEIN YIHY"/>
    <property type="match status" value="1"/>
</dbReference>
<organism evidence="8 9">
    <name type="scientific">Nocardia jiangsuensis</name>
    <dbReference type="NCBI Taxonomy" id="1691563"/>
    <lineage>
        <taxon>Bacteria</taxon>
        <taxon>Bacillati</taxon>
        <taxon>Actinomycetota</taxon>
        <taxon>Actinomycetes</taxon>
        <taxon>Mycobacteriales</taxon>
        <taxon>Nocardiaceae</taxon>
        <taxon>Nocardia</taxon>
    </lineage>
</organism>
<accession>A0ABV8DS65</accession>
<proteinExistence type="predicted"/>
<reference evidence="9" key="1">
    <citation type="journal article" date="2019" name="Int. J. Syst. Evol. Microbiol.">
        <title>The Global Catalogue of Microorganisms (GCM) 10K type strain sequencing project: providing services to taxonomists for standard genome sequencing and annotation.</title>
        <authorList>
            <consortium name="The Broad Institute Genomics Platform"/>
            <consortium name="The Broad Institute Genome Sequencing Center for Infectious Disease"/>
            <person name="Wu L."/>
            <person name="Ma J."/>
        </authorList>
    </citation>
    <scope>NUCLEOTIDE SEQUENCE [LARGE SCALE GENOMIC DNA]</scope>
    <source>
        <strain evidence="9">CGMCC 4.7330</strain>
    </source>
</reference>
<evidence type="ECO:0000313" key="8">
    <source>
        <dbReference type="EMBL" id="MFC3962801.1"/>
    </source>
</evidence>
<keyword evidence="9" id="KW-1185">Reference proteome</keyword>
<feature type="transmembrane region" description="Helical" evidence="7">
    <location>
        <begin position="66"/>
        <end position="88"/>
    </location>
</feature>
<evidence type="ECO:0000313" key="9">
    <source>
        <dbReference type="Proteomes" id="UP001595696"/>
    </source>
</evidence>
<comment type="subcellular location">
    <subcellularLocation>
        <location evidence="1">Cell membrane</location>
        <topology evidence="1">Multi-pass membrane protein</topology>
    </subcellularLocation>
</comment>
<dbReference type="NCBIfam" id="TIGR00765">
    <property type="entry name" value="yihY_not_rbn"/>
    <property type="match status" value="1"/>
</dbReference>
<feature type="region of interest" description="Disordered" evidence="6">
    <location>
        <begin position="1"/>
        <end position="39"/>
    </location>
</feature>
<feature type="transmembrane region" description="Helical" evidence="7">
    <location>
        <begin position="246"/>
        <end position="270"/>
    </location>
</feature>
<sequence>MSTEHGGPDRQRNEAGQTTETGARPDLDPDEPSSPAALSKPSLLAVVKRAAKEFQRDNLSDLAAALTYYAVLSIVPGLIVLVSLLGLLGPAAADELVNQAEQIAPDSSADFVRTLMEQAQSNKQSAGLGAIIGLAVALWSASGYVAAFMRASNVVYGIGEGRPIWKTVPIRLGVTVIAVILLVVCTAIVVASGPVAAQIGEFLKLGDTAVTVWSIAKWPVLFVLVSVLLAILFWASPNARQGGIRWVSPGGVIAVLIWLLISVGFAFYIANFSSYDKIYGSLAGVVIFLVWLWLTNTALLLGAEINAELDHGKAIAGGLPEDVRPFAEPRDTRKLDDAERTAAEEVAKRRS</sequence>